<sequence length="233" mass="26128">MSVHIFNSWLTNFVRLYTALKKRWFHAGLRPISATTPITTPPYEHFTQIGDPVLRGRAAEVPADKIDSEEINGIIERMVKVLRHYDCVGVAAPQIGIPLRIIVMEFAERKRQQFTAETYAARKMSTLPLTVFINPELEIISEVKHKQPEGCMSVRGYAAEVARYDRVKVSGVGKLGTSSEIVLEGWSARIAQHEVDHLNGVIYIDRMDSSSFCCLSWQQVNAAGGHASIVFDK</sequence>
<dbReference type="Gene3D" id="3.90.45.10">
    <property type="entry name" value="Peptide deformylase"/>
    <property type="match status" value="1"/>
</dbReference>
<comment type="similarity">
    <text evidence="1 7">Belongs to the polypeptide deformylase family.</text>
</comment>
<dbReference type="InterPro" id="IPR023635">
    <property type="entry name" value="Peptide_deformylase"/>
</dbReference>
<dbReference type="CDD" id="cd00487">
    <property type="entry name" value="Pep_deformylase"/>
    <property type="match status" value="1"/>
</dbReference>
<dbReference type="RefSeq" id="XP_030374631.1">
    <property type="nucleotide sequence ID" value="XM_030518771.1"/>
</dbReference>
<dbReference type="GO" id="GO:0042586">
    <property type="term" value="F:peptide deformylase activity"/>
    <property type="evidence" value="ECO:0007669"/>
    <property type="project" value="UniProtKB-EC"/>
</dbReference>
<evidence type="ECO:0000313" key="8">
    <source>
        <dbReference type="Proteomes" id="UP000504634"/>
    </source>
</evidence>
<accession>A0A6J2TCW1</accession>
<evidence type="ECO:0000256" key="4">
    <source>
        <dbReference type="ARBA" id="ARBA00022917"/>
    </source>
</evidence>
<evidence type="ECO:0000256" key="2">
    <source>
        <dbReference type="ARBA" id="ARBA00022723"/>
    </source>
</evidence>
<dbReference type="GeneID" id="115624175"/>
<dbReference type="SUPFAM" id="SSF56420">
    <property type="entry name" value="Peptide deformylase"/>
    <property type="match status" value="1"/>
</dbReference>
<dbReference type="OrthoDB" id="276063at2759"/>
<evidence type="ECO:0000256" key="3">
    <source>
        <dbReference type="ARBA" id="ARBA00022801"/>
    </source>
</evidence>
<organism evidence="8 9">
    <name type="scientific">Drosophila lebanonensis</name>
    <name type="common">Fruit fly</name>
    <name type="synonym">Scaptodrosophila lebanonensis</name>
    <dbReference type="NCBI Taxonomy" id="7225"/>
    <lineage>
        <taxon>Eukaryota</taxon>
        <taxon>Metazoa</taxon>
        <taxon>Ecdysozoa</taxon>
        <taxon>Arthropoda</taxon>
        <taxon>Hexapoda</taxon>
        <taxon>Insecta</taxon>
        <taxon>Pterygota</taxon>
        <taxon>Neoptera</taxon>
        <taxon>Endopterygota</taxon>
        <taxon>Diptera</taxon>
        <taxon>Brachycera</taxon>
        <taxon>Muscomorpha</taxon>
        <taxon>Ephydroidea</taxon>
        <taxon>Drosophilidae</taxon>
        <taxon>Scaptodrosophila</taxon>
    </lineage>
</organism>
<dbReference type="NCBIfam" id="NF001159">
    <property type="entry name" value="PRK00150.1-3"/>
    <property type="match status" value="1"/>
</dbReference>
<dbReference type="EC" id="3.5.1.88" evidence="7"/>
<evidence type="ECO:0000256" key="5">
    <source>
        <dbReference type="ARBA" id="ARBA00037114"/>
    </source>
</evidence>
<keyword evidence="8" id="KW-1185">Reference proteome</keyword>
<dbReference type="Proteomes" id="UP000504634">
    <property type="component" value="Unplaced"/>
</dbReference>
<dbReference type="GO" id="GO:0005739">
    <property type="term" value="C:mitochondrion"/>
    <property type="evidence" value="ECO:0007669"/>
    <property type="project" value="TreeGrafter"/>
</dbReference>
<keyword evidence="2 7" id="KW-0479">Metal-binding</keyword>
<dbReference type="Pfam" id="PF01327">
    <property type="entry name" value="Pep_deformylase"/>
    <property type="match status" value="1"/>
</dbReference>
<evidence type="ECO:0000313" key="9">
    <source>
        <dbReference type="RefSeq" id="XP_030374631.1"/>
    </source>
</evidence>
<proteinExistence type="inferred from homology"/>
<keyword evidence="4 7" id="KW-0648">Protein biosynthesis</keyword>
<dbReference type="GO" id="GO:0046872">
    <property type="term" value="F:metal ion binding"/>
    <property type="evidence" value="ECO:0007669"/>
    <property type="project" value="UniProtKB-KW"/>
</dbReference>
<evidence type="ECO:0000256" key="6">
    <source>
        <dbReference type="ARBA" id="ARBA00048875"/>
    </source>
</evidence>
<reference evidence="9" key="1">
    <citation type="submission" date="2025-08" db="UniProtKB">
        <authorList>
            <consortium name="RefSeq"/>
        </authorList>
    </citation>
    <scope>IDENTIFICATION</scope>
    <source>
        <strain evidence="9">11010-0011.00</strain>
        <tissue evidence="9">Whole body</tissue>
    </source>
</reference>
<dbReference type="PIRSF" id="PIRSF004749">
    <property type="entry name" value="Pep_def"/>
    <property type="match status" value="1"/>
</dbReference>
<comment type="catalytic activity">
    <reaction evidence="6 7">
        <text>N-terminal N-formyl-L-methionyl-[peptide] + H2O = N-terminal L-methionyl-[peptide] + formate</text>
        <dbReference type="Rhea" id="RHEA:24420"/>
        <dbReference type="Rhea" id="RHEA-COMP:10639"/>
        <dbReference type="Rhea" id="RHEA-COMP:10640"/>
        <dbReference type="ChEBI" id="CHEBI:15377"/>
        <dbReference type="ChEBI" id="CHEBI:15740"/>
        <dbReference type="ChEBI" id="CHEBI:49298"/>
        <dbReference type="ChEBI" id="CHEBI:64731"/>
        <dbReference type="EC" id="3.5.1.88"/>
    </reaction>
</comment>
<keyword evidence="3 7" id="KW-0378">Hydrolase</keyword>
<dbReference type="HAMAP" id="MF_00163">
    <property type="entry name" value="Pep_deformylase"/>
    <property type="match status" value="1"/>
</dbReference>
<dbReference type="InterPro" id="IPR036821">
    <property type="entry name" value="Peptide_deformylase_sf"/>
</dbReference>
<dbReference type="FunFam" id="3.90.45.10:FF:000003">
    <property type="entry name" value="Peptide deformylase"/>
    <property type="match status" value="1"/>
</dbReference>
<dbReference type="GO" id="GO:0006412">
    <property type="term" value="P:translation"/>
    <property type="evidence" value="ECO:0007669"/>
    <property type="project" value="UniProtKB-KW"/>
</dbReference>
<evidence type="ECO:0000256" key="1">
    <source>
        <dbReference type="ARBA" id="ARBA00010759"/>
    </source>
</evidence>
<protein>
    <recommendedName>
        <fullName evidence="7">Peptide deformylase</fullName>
        <ecNumber evidence="7">3.5.1.88</ecNumber>
    </recommendedName>
</protein>
<comment type="function">
    <text evidence="5 7">Removes the formyl group from the N-terminal Met of newly synthesized proteins.</text>
</comment>
<evidence type="ECO:0000256" key="7">
    <source>
        <dbReference type="RuleBase" id="RU362111"/>
    </source>
</evidence>
<dbReference type="PRINTS" id="PR01576">
    <property type="entry name" value="PDEFORMYLASE"/>
</dbReference>
<name>A0A6J2TCW1_DROLE</name>
<gene>
    <name evidence="9" type="primary">LOC115624175</name>
</gene>
<dbReference type="PANTHER" id="PTHR10458:SF2">
    <property type="entry name" value="PEPTIDE DEFORMYLASE, MITOCHONDRIAL"/>
    <property type="match status" value="1"/>
</dbReference>
<dbReference type="AlphaFoldDB" id="A0A6J2TCW1"/>
<dbReference type="PANTHER" id="PTHR10458">
    <property type="entry name" value="PEPTIDE DEFORMYLASE"/>
    <property type="match status" value="1"/>
</dbReference>